<dbReference type="PROSITE" id="PS00086">
    <property type="entry name" value="CYTOCHROME_P450"/>
    <property type="match status" value="1"/>
</dbReference>
<dbReference type="InterPro" id="IPR002401">
    <property type="entry name" value="Cyt_P450_E_grp-I"/>
</dbReference>
<dbReference type="GO" id="GO:0004497">
    <property type="term" value="F:monooxygenase activity"/>
    <property type="evidence" value="ECO:0007669"/>
    <property type="project" value="UniProtKB-KW"/>
</dbReference>
<keyword evidence="6 10" id="KW-0560">Oxidoreductase</keyword>
<dbReference type="GO" id="GO:0020037">
    <property type="term" value="F:heme binding"/>
    <property type="evidence" value="ECO:0007669"/>
    <property type="project" value="InterPro"/>
</dbReference>
<gene>
    <name evidence="12" type="ORF">RDB_LOCUS171352</name>
</gene>
<evidence type="ECO:0000256" key="5">
    <source>
        <dbReference type="ARBA" id="ARBA00022723"/>
    </source>
</evidence>
<comment type="similarity">
    <text evidence="3 10">Belongs to the cytochrome P450 family.</text>
</comment>
<dbReference type="AlphaFoldDB" id="A0A8H3E6W4"/>
<keyword evidence="7 9" id="KW-0408">Iron</keyword>
<reference evidence="12" key="1">
    <citation type="submission" date="2021-01" db="EMBL/GenBank/DDBJ databases">
        <authorList>
            <person name="Kaushik A."/>
        </authorList>
    </citation>
    <scope>NUCLEOTIDE SEQUENCE</scope>
    <source>
        <strain evidence="12">AG5</strain>
    </source>
</reference>
<dbReference type="InterPro" id="IPR050364">
    <property type="entry name" value="Cytochrome_P450_fung"/>
</dbReference>
<dbReference type="EMBL" id="CAJNJQ010006212">
    <property type="protein sequence ID" value="CAE7223939.1"/>
    <property type="molecule type" value="Genomic_DNA"/>
</dbReference>
<dbReference type="InterPro" id="IPR036396">
    <property type="entry name" value="Cyt_P450_sf"/>
</dbReference>
<evidence type="ECO:0000256" key="10">
    <source>
        <dbReference type="RuleBase" id="RU000461"/>
    </source>
</evidence>
<evidence type="ECO:0000256" key="9">
    <source>
        <dbReference type="PIRSR" id="PIRSR602401-1"/>
    </source>
</evidence>
<feature type="transmembrane region" description="Helical" evidence="11">
    <location>
        <begin position="475"/>
        <end position="495"/>
    </location>
</feature>
<dbReference type="PRINTS" id="PR00463">
    <property type="entry name" value="EP450I"/>
</dbReference>
<protein>
    <recommendedName>
        <fullName evidence="14">O-methylsterigmatocystin oxidoreductase</fullName>
    </recommendedName>
</protein>
<comment type="cofactor">
    <cofactor evidence="1 9">
        <name>heme</name>
        <dbReference type="ChEBI" id="CHEBI:30413"/>
    </cofactor>
</comment>
<dbReference type="Gene3D" id="1.10.630.10">
    <property type="entry name" value="Cytochrome P450"/>
    <property type="match status" value="1"/>
</dbReference>
<evidence type="ECO:0008006" key="14">
    <source>
        <dbReference type="Google" id="ProtNLM"/>
    </source>
</evidence>
<dbReference type="InterPro" id="IPR017972">
    <property type="entry name" value="Cyt_P450_CS"/>
</dbReference>
<evidence type="ECO:0000256" key="2">
    <source>
        <dbReference type="ARBA" id="ARBA00005179"/>
    </source>
</evidence>
<comment type="pathway">
    <text evidence="2">Secondary metabolite biosynthesis.</text>
</comment>
<dbReference type="PRINTS" id="PR00385">
    <property type="entry name" value="P450"/>
</dbReference>
<keyword evidence="11" id="KW-0812">Transmembrane</keyword>
<dbReference type="SUPFAM" id="SSF48264">
    <property type="entry name" value="Cytochrome P450"/>
    <property type="match status" value="2"/>
</dbReference>
<accession>A0A8H3E6W4</accession>
<evidence type="ECO:0000313" key="13">
    <source>
        <dbReference type="Proteomes" id="UP000663827"/>
    </source>
</evidence>
<keyword evidence="11" id="KW-1133">Transmembrane helix</keyword>
<keyword evidence="8 10" id="KW-0503">Monooxygenase</keyword>
<organism evidence="12 13">
    <name type="scientific">Rhizoctonia solani</name>
    <dbReference type="NCBI Taxonomy" id="456999"/>
    <lineage>
        <taxon>Eukaryota</taxon>
        <taxon>Fungi</taxon>
        <taxon>Dikarya</taxon>
        <taxon>Basidiomycota</taxon>
        <taxon>Agaricomycotina</taxon>
        <taxon>Agaricomycetes</taxon>
        <taxon>Cantharellales</taxon>
        <taxon>Ceratobasidiaceae</taxon>
        <taxon>Rhizoctonia</taxon>
    </lineage>
</organism>
<feature type="binding site" description="axial binding residue" evidence="9">
    <location>
        <position position="472"/>
    </location>
    <ligand>
        <name>heme</name>
        <dbReference type="ChEBI" id="CHEBI:30413"/>
    </ligand>
    <ligandPart>
        <name>Fe</name>
        <dbReference type="ChEBI" id="CHEBI:18248"/>
    </ligandPart>
</feature>
<dbReference type="Proteomes" id="UP000663827">
    <property type="component" value="Unassembled WGS sequence"/>
</dbReference>
<dbReference type="GO" id="GO:0005506">
    <property type="term" value="F:iron ion binding"/>
    <property type="evidence" value="ECO:0007669"/>
    <property type="project" value="InterPro"/>
</dbReference>
<dbReference type="PANTHER" id="PTHR46300:SF7">
    <property type="entry name" value="P450, PUTATIVE (EUROFUNG)-RELATED"/>
    <property type="match status" value="1"/>
</dbReference>
<dbReference type="PANTHER" id="PTHR46300">
    <property type="entry name" value="P450, PUTATIVE (EUROFUNG)-RELATED-RELATED"/>
    <property type="match status" value="1"/>
</dbReference>
<evidence type="ECO:0000313" key="12">
    <source>
        <dbReference type="EMBL" id="CAE7223939.1"/>
    </source>
</evidence>
<evidence type="ECO:0000256" key="4">
    <source>
        <dbReference type="ARBA" id="ARBA00022617"/>
    </source>
</evidence>
<feature type="transmembrane region" description="Helical" evidence="11">
    <location>
        <begin position="6"/>
        <end position="24"/>
    </location>
</feature>
<dbReference type="CDD" id="cd11065">
    <property type="entry name" value="CYP64-like"/>
    <property type="match status" value="1"/>
</dbReference>
<name>A0A8H3E6W4_9AGAM</name>
<evidence type="ECO:0000256" key="8">
    <source>
        <dbReference type="ARBA" id="ARBA00023033"/>
    </source>
</evidence>
<evidence type="ECO:0000256" key="3">
    <source>
        <dbReference type="ARBA" id="ARBA00010617"/>
    </source>
</evidence>
<proteinExistence type="inferred from homology"/>
<evidence type="ECO:0000256" key="7">
    <source>
        <dbReference type="ARBA" id="ARBA00023004"/>
    </source>
</evidence>
<dbReference type="Pfam" id="PF00067">
    <property type="entry name" value="p450"/>
    <property type="match status" value="2"/>
</dbReference>
<keyword evidence="5 9" id="KW-0479">Metal-binding</keyword>
<evidence type="ECO:0000256" key="1">
    <source>
        <dbReference type="ARBA" id="ARBA00001971"/>
    </source>
</evidence>
<evidence type="ECO:0000256" key="11">
    <source>
        <dbReference type="SAM" id="Phobius"/>
    </source>
</evidence>
<dbReference type="InterPro" id="IPR001128">
    <property type="entry name" value="Cyt_P450"/>
</dbReference>
<keyword evidence="4 9" id="KW-0349">Heme</keyword>
<keyword evidence="11" id="KW-0472">Membrane</keyword>
<evidence type="ECO:0000256" key="6">
    <source>
        <dbReference type="ARBA" id="ARBA00023002"/>
    </source>
</evidence>
<dbReference type="GO" id="GO:0016705">
    <property type="term" value="F:oxidoreductase activity, acting on paired donors, with incorporation or reduction of molecular oxygen"/>
    <property type="evidence" value="ECO:0007669"/>
    <property type="project" value="InterPro"/>
</dbReference>
<comment type="caution">
    <text evidence="12">The sequence shown here is derived from an EMBL/GenBank/DDBJ whole genome shotgun (WGS) entry which is preliminary data.</text>
</comment>
<sequence>MANSRVGLHIGLTSLTLVLLWRLIRRPKIRYPPSPASLPFLGNIFSIPSGLEYIAFTKLGEQLKSDIIYLEILGHKIIILNSAEAALDILEKRSAFHSDRPPLPMVKDPTLMNWPGLPSIVGYNDLWRHYRRMMNNWLNARAVTQFDELQERQARLLLQRLLNVTNHAQPFEYVRNEFFFTMASSIFQLAYGYRLKDPQDQFFKDSQRAFHNVTLAGMQTNFLVNIFPILSYIPDWFPGTGWKRTAKEWATHQVKAKTEPYEWMKARFASGTYQPSVLSSLLQDHKLLSGLSPPERDERLKEIGIVLYGGGTDTSASFLVALVSAMVLNPHAQARAQQELDTVLGQGILPTISDKERLPYIMNLIDEVLRLYPVVPLGVPHACFQDDVYRGYDIQKGTTMQVISLSSRKKQNKLIYCRRFNLTIWSLYSLGNLWAIGRDPRYYENPEVFDPDRYLDPDIPRSPVFGWGRRKCPGIHFAETSVFITTALLLSVFTFSKRRDKNGKEIVPKVELATNSIMLELMPFEFEFKPRSDAHRQLILGVINE</sequence>